<keyword evidence="5 6" id="KW-0472">Membrane</keyword>
<evidence type="ECO:0000256" key="6">
    <source>
        <dbReference type="SAM" id="Phobius"/>
    </source>
</evidence>
<dbReference type="PANTHER" id="PTHR22911:SF6">
    <property type="entry name" value="SOLUTE CARRIER FAMILY 35 MEMBER G1"/>
    <property type="match status" value="1"/>
</dbReference>
<evidence type="ECO:0000256" key="4">
    <source>
        <dbReference type="ARBA" id="ARBA00022989"/>
    </source>
</evidence>
<feature type="transmembrane region" description="Helical" evidence="6">
    <location>
        <begin position="98"/>
        <end position="116"/>
    </location>
</feature>
<evidence type="ECO:0000313" key="8">
    <source>
        <dbReference type="EMBL" id="MBU3029560.1"/>
    </source>
</evidence>
<feature type="transmembrane region" description="Helical" evidence="6">
    <location>
        <begin position="122"/>
        <end position="140"/>
    </location>
</feature>
<feature type="transmembrane region" description="Helical" evidence="6">
    <location>
        <begin position="201"/>
        <end position="223"/>
    </location>
</feature>
<comment type="similarity">
    <text evidence="2">Belongs to the drug/metabolite transporter (DMT) superfamily. 10 TMS drug/metabolite exporter (DME) (TC 2.A.7.3) family.</text>
</comment>
<protein>
    <submittedName>
        <fullName evidence="8">DMT family transporter</fullName>
    </submittedName>
</protein>
<keyword evidence="4 6" id="KW-1133">Transmembrane helix</keyword>
<reference evidence="8" key="1">
    <citation type="submission" date="2021-06" db="EMBL/GenBank/DDBJ databases">
        <title>Paracoccus bacterium XHP0099 sp. nov., isolated from the surface waters of the Yellow Sea.</title>
        <authorList>
            <person name="Xue H."/>
            <person name="Zhang D."/>
        </authorList>
    </citation>
    <scope>NUCLEOTIDE SEQUENCE</scope>
    <source>
        <strain evidence="8">XHP0099</strain>
    </source>
</reference>
<gene>
    <name evidence="8" type="ORF">KNW02_05405</name>
</gene>
<dbReference type="EMBL" id="JAHKNG010000006">
    <property type="protein sequence ID" value="MBU3029560.1"/>
    <property type="molecule type" value="Genomic_DNA"/>
</dbReference>
<feature type="transmembrane region" description="Helical" evidence="6">
    <location>
        <begin position="169"/>
        <end position="189"/>
    </location>
</feature>
<comment type="caution">
    <text evidence="8">The sequence shown here is derived from an EMBL/GenBank/DDBJ whole genome shotgun (WGS) entry which is preliminary data.</text>
</comment>
<feature type="transmembrane region" description="Helical" evidence="6">
    <location>
        <begin position="147"/>
        <end position="163"/>
    </location>
</feature>
<feature type="transmembrane region" description="Helical" evidence="6">
    <location>
        <begin position="229"/>
        <end position="251"/>
    </location>
</feature>
<keyword evidence="3 6" id="KW-0812">Transmembrane</keyword>
<feature type="transmembrane region" description="Helical" evidence="6">
    <location>
        <begin position="263"/>
        <end position="279"/>
    </location>
</feature>
<evidence type="ECO:0000256" key="3">
    <source>
        <dbReference type="ARBA" id="ARBA00022692"/>
    </source>
</evidence>
<feature type="domain" description="EamA" evidence="7">
    <location>
        <begin position="29"/>
        <end position="162"/>
    </location>
</feature>
<evidence type="ECO:0000256" key="5">
    <source>
        <dbReference type="ARBA" id="ARBA00023136"/>
    </source>
</evidence>
<accession>A0ABS6AIR9</accession>
<name>A0ABS6AIR9_9RHOB</name>
<feature type="domain" description="EamA" evidence="7">
    <location>
        <begin position="171"/>
        <end position="302"/>
    </location>
</feature>
<evidence type="ECO:0000313" key="9">
    <source>
        <dbReference type="Proteomes" id="UP001166191"/>
    </source>
</evidence>
<proteinExistence type="inferred from homology"/>
<dbReference type="InterPro" id="IPR000620">
    <property type="entry name" value="EamA_dom"/>
</dbReference>
<feature type="transmembrane region" description="Helical" evidence="6">
    <location>
        <begin position="57"/>
        <end position="77"/>
    </location>
</feature>
<sequence>MRAPLLSPLRRVSPASITAQPHGPGDNLRGAGFMTLSMLGFGCNDAAMKFVMQEMPLYQAITLRGLVVLVAIWLLALREGGLRLRLSPPARRPMALRVLGEVGSTVLFLNALQVIAIGDLSAVMQSLPLVVMLGAALFFGETLGWRRTSAVVVGLLGVMIILRPGSGTFGIWSLVALGAVLLIALRDLVTRNFGREVSSATIAFYAAAAVTGMGLIGSLWQGWVMPSPMQLALILLAGGFLTIGYVSAVTAMRVGEISYVAPFRYASLIVAILAGLLVFGEWPDFWTWLGSGLVVGAGVYVIWREAQLGRR</sequence>
<dbReference type="Pfam" id="PF00892">
    <property type="entry name" value="EamA"/>
    <property type="match status" value="2"/>
</dbReference>
<evidence type="ECO:0000256" key="1">
    <source>
        <dbReference type="ARBA" id="ARBA00004141"/>
    </source>
</evidence>
<organism evidence="8 9">
    <name type="scientific">Paracoccus marinaquae</name>
    <dbReference type="NCBI Taxonomy" id="2841926"/>
    <lineage>
        <taxon>Bacteria</taxon>
        <taxon>Pseudomonadati</taxon>
        <taxon>Pseudomonadota</taxon>
        <taxon>Alphaproteobacteria</taxon>
        <taxon>Rhodobacterales</taxon>
        <taxon>Paracoccaceae</taxon>
        <taxon>Paracoccus</taxon>
    </lineage>
</organism>
<feature type="transmembrane region" description="Helical" evidence="6">
    <location>
        <begin position="285"/>
        <end position="303"/>
    </location>
</feature>
<comment type="subcellular location">
    <subcellularLocation>
        <location evidence="1">Membrane</location>
        <topology evidence="1">Multi-pass membrane protein</topology>
    </subcellularLocation>
</comment>
<dbReference type="RefSeq" id="WP_216032254.1">
    <property type="nucleotide sequence ID" value="NZ_JAHKNG010000006.1"/>
</dbReference>
<dbReference type="PANTHER" id="PTHR22911">
    <property type="entry name" value="ACYL-MALONYL CONDENSING ENZYME-RELATED"/>
    <property type="match status" value="1"/>
</dbReference>
<evidence type="ECO:0000256" key="2">
    <source>
        <dbReference type="ARBA" id="ARBA00009853"/>
    </source>
</evidence>
<dbReference type="Proteomes" id="UP001166191">
    <property type="component" value="Unassembled WGS sequence"/>
</dbReference>
<keyword evidence="9" id="KW-1185">Reference proteome</keyword>
<evidence type="ECO:0000259" key="7">
    <source>
        <dbReference type="Pfam" id="PF00892"/>
    </source>
</evidence>